<gene>
    <name evidence="1" type="ORF">LtaPh_1015100</name>
</gene>
<protein>
    <submittedName>
        <fullName evidence="1">Uncharacterized protein</fullName>
    </submittedName>
</protein>
<evidence type="ECO:0000313" key="1">
    <source>
        <dbReference type="EMBL" id="GET86580.1"/>
    </source>
</evidence>
<comment type="caution">
    <text evidence="1">The sequence shown here is derived from an EMBL/GenBank/DDBJ whole genome shotgun (WGS) entry which is preliminary data.</text>
</comment>
<organism evidence="1 2">
    <name type="scientific">Leishmania tarentolae</name>
    <name type="common">Sauroleishmania tarentolae</name>
    <dbReference type="NCBI Taxonomy" id="5689"/>
    <lineage>
        <taxon>Eukaryota</taxon>
        <taxon>Discoba</taxon>
        <taxon>Euglenozoa</taxon>
        <taxon>Kinetoplastea</taxon>
        <taxon>Metakinetoplastina</taxon>
        <taxon>Trypanosomatida</taxon>
        <taxon>Trypanosomatidae</taxon>
        <taxon>Leishmaniinae</taxon>
        <taxon>Leishmania</taxon>
        <taxon>lizard Leishmania</taxon>
    </lineage>
</organism>
<reference evidence="1" key="1">
    <citation type="submission" date="2019-11" db="EMBL/GenBank/DDBJ databases">
        <title>Leishmania tarentolae CDS.</title>
        <authorList>
            <person name="Goto Y."/>
            <person name="Yamagishi J."/>
        </authorList>
    </citation>
    <scope>NUCLEOTIDE SEQUENCE [LARGE SCALE GENOMIC DNA]</scope>
    <source>
        <strain evidence="1">Parrot Tar II</strain>
    </source>
</reference>
<dbReference type="VEuPathDB" id="TriTrypDB:LtaPh_1015100"/>
<dbReference type="AlphaFoldDB" id="A0A640KAA9"/>
<evidence type="ECO:0000313" key="2">
    <source>
        <dbReference type="Proteomes" id="UP000419144"/>
    </source>
</evidence>
<dbReference type="Proteomes" id="UP000419144">
    <property type="component" value="Unassembled WGS sequence"/>
</dbReference>
<dbReference type="OrthoDB" id="239418at2759"/>
<accession>A0A640KAA9</accession>
<dbReference type="EMBL" id="BLBS01000012">
    <property type="protein sequence ID" value="GET86580.1"/>
    <property type="molecule type" value="Genomic_DNA"/>
</dbReference>
<sequence>MEYHRYHHHPLSLPTTPTVTPLPFGRSHPPTHCESHGNPFPFLPGLSCIRSISMIARRGAGTIAAGAASASPTPAPLTVATRGVSTGVFDHPPFSYRRQHTFHTLPMHDANRFGGRTAYLREIGPIDHKKKGRLFKRDLPTLQFNVDVWCAQQTLRKRWKGRDWDVVEVPFELAPKELQRVVPEKYTDVPMMANPARHDYMNIRRKVFDRESIQDALFASGGAGQSPYPALQHIDKAAMTLDKYL</sequence>
<name>A0A640KAA9_LEITA</name>
<keyword evidence="2" id="KW-1185">Reference proteome</keyword>
<proteinExistence type="predicted"/>